<dbReference type="SUPFAM" id="SSF103473">
    <property type="entry name" value="MFS general substrate transporter"/>
    <property type="match status" value="1"/>
</dbReference>
<feature type="transmembrane region" description="Helical" evidence="5">
    <location>
        <begin position="170"/>
        <end position="189"/>
    </location>
</feature>
<evidence type="ECO:0000256" key="3">
    <source>
        <dbReference type="ARBA" id="ARBA00022989"/>
    </source>
</evidence>
<feature type="domain" description="Major facilitator superfamily (MFS) profile" evidence="6">
    <location>
        <begin position="221"/>
        <end position="421"/>
    </location>
</feature>
<feature type="transmembrane region" description="Helical" evidence="5">
    <location>
        <begin position="291"/>
        <end position="309"/>
    </location>
</feature>
<proteinExistence type="predicted"/>
<sequence>MFPLSSSARSGLSLASACFIMTSIGSGYAISAWNAQLKAHLGMDQRQIATVSSSLSFGLYWAIIPGFFFDRYGVRRTIVVGTILLPLLYACLSGLTAAKAAPMLLAVMLGFIGLSSQFAGIVCLGANEGLYGERNRGKVLGLLLSCFSAGGAVFSFVYKTFFNDHVAEYFSFMSLEGLIVCGLGVIFLANKAKDEHEYDALPDAHGHAVDNITGWALTKDSRFWHLFIAVLVGVGTGLFVMANLAFIYESAGGTADRVAPYVSLFSIGNLCGRLIVGYLSDKYLRVLPRAAFLAIGIAMTIVSEVLFLVTPVGWFVVPVALGGVAEGFLFPTYTVLTRELFGSRYFGENFGAITLANAIGFPLVLGPLASHLYHRQATHNPLTGADQCIGSSCFLGIFTIAMGLNCVGIYCAYQLVKAARR</sequence>
<comment type="subcellular location">
    <subcellularLocation>
        <location evidence="1">Membrane</location>
        <topology evidence="1">Multi-pass membrane protein</topology>
    </subcellularLocation>
</comment>
<dbReference type="EMBL" id="JNBR01002237">
    <property type="protein sequence ID" value="OQR83308.1"/>
    <property type="molecule type" value="Genomic_DNA"/>
</dbReference>
<feature type="transmembrane region" description="Helical" evidence="5">
    <location>
        <begin position="258"/>
        <end position="279"/>
    </location>
</feature>
<feature type="transmembrane region" description="Helical" evidence="5">
    <location>
        <begin position="78"/>
        <end position="98"/>
    </location>
</feature>
<dbReference type="InterPro" id="IPR011701">
    <property type="entry name" value="MFS"/>
</dbReference>
<feature type="transmembrane region" description="Helical" evidence="5">
    <location>
        <begin position="12"/>
        <end position="35"/>
    </location>
</feature>
<dbReference type="STRING" id="1202772.A0A1V9YC83"/>
<feature type="transmembrane region" description="Helical" evidence="5">
    <location>
        <begin position="47"/>
        <end position="69"/>
    </location>
</feature>
<evidence type="ECO:0000256" key="4">
    <source>
        <dbReference type="ARBA" id="ARBA00023136"/>
    </source>
</evidence>
<dbReference type="InterPro" id="IPR020846">
    <property type="entry name" value="MFS_dom"/>
</dbReference>
<feature type="transmembrane region" description="Helical" evidence="5">
    <location>
        <begin position="389"/>
        <end position="413"/>
    </location>
</feature>
<keyword evidence="4 5" id="KW-0472">Membrane</keyword>
<dbReference type="InterPro" id="IPR036259">
    <property type="entry name" value="MFS_trans_sf"/>
</dbReference>
<dbReference type="GO" id="GO:0016020">
    <property type="term" value="C:membrane"/>
    <property type="evidence" value="ECO:0007669"/>
    <property type="project" value="UniProtKB-SubCell"/>
</dbReference>
<evidence type="ECO:0000256" key="1">
    <source>
        <dbReference type="ARBA" id="ARBA00004141"/>
    </source>
</evidence>
<organism evidence="7 8">
    <name type="scientific">Achlya hypogyna</name>
    <name type="common">Oomycete</name>
    <name type="synonym">Protoachlya hypogyna</name>
    <dbReference type="NCBI Taxonomy" id="1202772"/>
    <lineage>
        <taxon>Eukaryota</taxon>
        <taxon>Sar</taxon>
        <taxon>Stramenopiles</taxon>
        <taxon>Oomycota</taxon>
        <taxon>Saprolegniomycetes</taxon>
        <taxon>Saprolegniales</taxon>
        <taxon>Achlyaceae</taxon>
        <taxon>Achlya</taxon>
    </lineage>
</organism>
<dbReference type="OrthoDB" id="410267at2759"/>
<evidence type="ECO:0000313" key="7">
    <source>
        <dbReference type="EMBL" id="OQR83308.1"/>
    </source>
</evidence>
<accession>A0A1V9YC83</accession>
<evidence type="ECO:0000259" key="6">
    <source>
        <dbReference type="PROSITE" id="PS50850"/>
    </source>
</evidence>
<evidence type="ECO:0000256" key="2">
    <source>
        <dbReference type="ARBA" id="ARBA00022692"/>
    </source>
</evidence>
<evidence type="ECO:0000256" key="5">
    <source>
        <dbReference type="SAM" id="Phobius"/>
    </source>
</evidence>
<dbReference type="PANTHER" id="PTHR21576">
    <property type="entry name" value="UNCHARACTERIZED NODULIN-LIKE PROTEIN"/>
    <property type="match status" value="1"/>
</dbReference>
<comment type="caution">
    <text evidence="7">The sequence shown here is derived from an EMBL/GenBank/DDBJ whole genome shotgun (WGS) entry which is preliminary data.</text>
</comment>
<dbReference type="Proteomes" id="UP000243579">
    <property type="component" value="Unassembled WGS sequence"/>
</dbReference>
<dbReference type="PROSITE" id="PS50850">
    <property type="entry name" value="MFS"/>
    <property type="match status" value="1"/>
</dbReference>
<feature type="transmembrane region" description="Helical" evidence="5">
    <location>
        <begin position="139"/>
        <end position="158"/>
    </location>
</feature>
<feature type="transmembrane region" description="Helical" evidence="5">
    <location>
        <begin position="348"/>
        <end position="369"/>
    </location>
</feature>
<dbReference type="PANTHER" id="PTHR21576:SF158">
    <property type="entry name" value="RIBOSOMAL RNA-PROCESSING PROTEIN 12-LIKE CONSERVED DOMAIN-CONTAINING PROTEIN"/>
    <property type="match status" value="1"/>
</dbReference>
<name>A0A1V9YC83_ACHHY</name>
<keyword evidence="8" id="KW-1185">Reference proteome</keyword>
<feature type="transmembrane region" description="Helical" evidence="5">
    <location>
        <begin position="315"/>
        <end position="336"/>
    </location>
</feature>
<gene>
    <name evidence="7" type="ORF">ACHHYP_14857</name>
</gene>
<feature type="transmembrane region" description="Helical" evidence="5">
    <location>
        <begin position="223"/>
        <end position="246"/>
    </location>
</feature>
<protein>
    <submittedName>
        <fullName evidence="7">Major Facilitator Superfamily (MFS)</fullName>
    </submittedName>
</protein>
<dbReference type="GO" id="GO:0022857">
    <property type="term" value="F:transmembrane transporter activity"/>
    <property type="evidence" value="ECO:0007669"/>
    <property type="project" value="InterPro"/>
</dbReference>
<feature type="transmembrane region" description="Helical" evidence="5">
    <location>
        <begin position="104"/>
        <end position="127"/>
    </location>
</feature>
<dbReference type="AlphaFoldDB" id="A0A1V9YC83"/>
<dbReference type="Gene3D" id="1.20.1250.20">
    <property type="entry name" value="MFS general substrate transporter like domains"/>
    <property type="match status" value="2"/>
</dbReference>
<keyword evidence="3 5" id="KW-1133">Transmembrane helix</keyword>
<keyword evidence="2 5" id="KW-0812">Transmembrane</keyword>
<evidence type="ECO:0000313" key="8">
    <source>
        <dbReference type="Proteomes" id="UP000243579"/>
    </source>
</evidence>
<dbReference type="Pfam" id="PF07690">
    <property type="entry name" value="MFS_1"/>
    <property type="match status" value="1"/>
</dbReference>
<reference evidence="7 8" key="1">
    <citation type="journal article" date="2014" name="Genome Biol. Evol.">
        <title>The secreted proteins of Achlya hypogyna and Thraustotheca clavata identify the ancestral oomycete secretome and reveal gene acquisitions by horizontal gene transfer.</title>
        <authorList>
            <person name="Misner I."/>
            <person name="Blouin N."/>
            <person name="Leonard G."/>
            <person name="Richards T.A."/>
            <person name="Lane C.E."/>
        </authorList>
    </citation>
    <scope>NUCLEOTIDE SEQUENCE [LARGE SCALE GENOMIC DNA]</scope>
    <source>
        <strain evidence="7 8">ATCC 48635</strain>
    </source>
</reference>